<dbReference type="EMBL" id="BPLQ01004890">
    <property type="protein sequence ID" value="GIY11266.1"/>
    <property type="molecule type" value="Genomic_DNA"/>
</dbReference>
<reference evidence="3 4" key="1">
    <citation type="submission" date="2021-06" db="EMBL/GenBank/DDBJ databases">
        <title>Caerostris darwini draft genome.</title>
        <authorList>
            <person name="Kono N."/>
            <person name="Arakawa K."/>
        </authorList>
    </citation>
    <scope>NUCLEOTIDE SEQUENCE [LARGE SCALE GENOMIC DNA]</scope>
</reference>
<evidence type="ECO:0000313" key="3">
    <source>
        <dbReference type="EMBL" id="GIY11266.1"/>
    </source>
</evidence>
<comment type="caution">
    <text evidence="3">The sequence shown here is derived from an EMBL/GenBank/DDBJ whole genome shotgun (WGS) entry which is preliminary data.</text>
</comment>
<dbReference type="InterPro" id="IPR040797">
    <property type="entry name" value="ZMIZ1_N"/>
</dbReference>
<gene>
    <name evidence="3" type="primary">ZMIZ1</name>
    <name evidence="3" type="ORF">CDAR_441571</name>
</gene>
<proteinExistence type="predicted"/>
<evidence type="ECO:0000259" key="2">
    <source>
        <dbReference type="Pfam" id="PF18028"/>
    </source>
</evidence>
<feature type="region of interest" description="Disordered" evidence="1">
    <location>
        <begin position="1"/>
        <end position="25"/>
    </location>
</feature>
<accession>A0AAV4QQS8</accession>
<organism evidence="3 4">
    <name type="scientific">Caerostris darwini</name>
    <dbReference type="NCBI Taxonomy" id="1538125"/>
    <lineage>
        <taxon>Eukaryota</taxon>
        <taxon>Metazoa</taxon>
        <taxon>Ecdysozoa</taxon>
        <taxon>Arthropoda</taxon>
        <taxon>Chelicerata</taxon>
        <taxon>Arachnida</taxon>
        <taxon>Araneae</taxon>
        <taxon>Araneomorphae</taxon>
        <taxon>Entelegynae</taxon>
        <taxon>Araneoidea</taxon>
        <taxon>Araneidae</taxon>
        <taxon>Caerostris</taxon>
    </lineage>
</organism>
<dbReference type="Pfam" id="PF18028">
    <property type="entry name" value="Zmiz1_N"/>
    <property type="match status" value="1"/>
</dbReference>
<dbReference type="AlphaFoldDB" id="A0AAV4QQS8"/>
<evidence type="ECO:0000256" key="1">
    <source>
        <dbReference type="SAM" id="MobiDB-lite"/>
    </source>
</evidence>
<evidence type="ECO:0000313" key="4">
    <source>
        <dbReference type="Proteomes" id="UP001054837"/>
    </source>
</evidence>
<protein>
    <submittedName>
        <fullName evidence="3">Zinc finger MIZ domain-containing protein 1</fullName>
    </submittedName>
</protein>
<keyword evidence="4" id="KW-1185">Reference proteome</keyword>
<feature type="domain" description="ZMIZ1 N-terminal" evidence="2">
    <location>
        <begin position="35"/>
        <end position="123"/>
    </location>
</feature>
<name>A0AAV4QQS8_9ARAC</name>
<sequence>MLSAVKEEPIDESGGAGGSSTDEPPVMDEAIERHIRQTNDRLHCIREALATQTSYQTAARELLEWCGDFRAFQKWFEELLFGCLTVISQVSHKPGYDLDLGYRILAVCAAQRERFSPKSASIIYSRKGMGFLLKLTSAARMNSVLVAKQPKEFCKSLGRCHGDPNFRY</sequence>
<dbReference type="Proteomes" id="UP001054837">
    <property type="component" value="Unassembled WGS sequence"/>
</dbReference>